<dbReference type="InterPro" id="IPR038765">
    <property type="entry name" value="Papain-like_cys_pep_sf"/>
</dbReference>
<feature type="domain" description="Peptidase C1A papain C-terminal" evidence="1">
    <location>
        <begin position="16"/>
        <end position="72"/>
    </location>
</feature>
<keyword evidence="3" id="KW-1185">Reference proteome</keyword>
<name>A0AA88UZW0_9ASTE</name>
<proteinExistence type="predicted"/>
<reference evidence="2" key="1">
    <citation type="submission" date="2022-12" db="EMBL/GenBank/DDBJ databases">
        <title>Draft genome assemblies for two species of Escallonia (Escalloniales).</title>
        <authorList>
            <person name="Chanderbali A."/>
            <person name="Dervinis C."/>
            <person name="Anghel I."/>
            <person name="Soltis D."/>
            <person name="Soltis P."/>
            <person name="Zapata F."/>
        </authorList>
    </citation>
    <scope>NUCLEOTIDE SEQUENCE</scope>
    <source>
        <strain evidence="2">UCBG64.0493</strain>
        <tissue evidence="2">Leaf</tissue>
    </source>
</reference>
<evidence type="ECO:0000259" key="1">
    <source>
        <dbReference type="Pfam" id="PF00112"/>
    </source>
</evidence>
<organism evidence="2 3">
    <name type="scientific">Escallonia herrerae</name>
    <dbReference type="NCBI Taxonomy" id="1293975"/>
    <lineage>
        <taxon>Eukaryota</taxon>
        <taxon>Viridiplantae</taxon>
        <taxon>Streptophyta</taxon>
        <taxon>Embryophyta</taxon>
        <taxon>Tracheophyta</taxon>
        <taxon>Spermatophyta</taxon>
        <taxon>Magnoliopsida</taxon>
        <taxon>eudicotyledons</taxon>
        <taxon>Gunneridae</taxon>
        <taxon>Pentapetalae</taxon>
        <taxon>asterids</taxon>
        <taxon>campanulids</taxon>
        <taxon>Escalloniales</taxon>
        <taxon>Escalloniaceae</taxon>
        <taxon>Escallonia</taxon>
    </lineage>
</organism>
<dbReference type="GO" id="GO:0006508">
    <property type="term" value="P:proteolysis"/>
    <property type="evidence" value="ECO:0007669"/>
    <property type="project" value="InterPro"/>
</dbReference>
<accession>A0AA88UZW0</accession>
<dbReference type="AlphaFoldDB" id="A0AA88UZW0"/>
<dbReference type="Pfam" id="PF00112">
    <property type="entry name" value="Peptidase_C1"/>
    <property type="match status" value="1"/>
</dbReference>
<dbReference type="EMBL" id="JAVXUP010003377">
    <property type="protein sequence ID" value="KAK2999151.1"/>
    <property type="molecule type" value="Genomic_DNA"/>
</dbReference>
<dbReference type="InterPro" id="IPR000668">
    <property type="entry name" value="Peptidase_C1A_C"/>
</dbReference>
<gene>
    <name evidence="2" type="ORF">RJ639_023369</name>
</gene>
<comment type="caution">
    <text evidence="2">The sequence shown here is derived from an EMBL/GenBank/DDBJ whole genome shotgun (WGS) entry which is preliminary data.</text>
</comment>
<dbReference type="Proteomes" id="UP001188597">
    <property type="component" value="Unassembled WGS sequence"/>
</dbReference>
<dbReference type="SUPFAM" id="SSF54001">
    <property type="entry name" value="Cysteine proteinases"/>
    <property type="match status" value="1"/>
</dbReference>
<sequence length="87" mass="9427">MGGLLDNGSRVSLHSQVRDEGIFEGPVSKRVVAGHGFLIVGQGVQDGVPYYKIRNSIGKKWGEGGYGKIPKDYVTHITYPINALLVD</sequence>
<dbReference type="Gene3D" id="3.90.70.10">
    <property type="entry name" value="Cysteine proteinases"/>
    <property type="match status" value="1"/>
</dbReference>
<evidence type="ECO:0000313" key="3">
    <source>
        <dbReference type="Proteomes" id="UP001188597"/>
    </source>
</evidence>
<protein>
    <recommendedName>
        <fullName evidence="1">Peptidase C1A papain C-terminal domain-containing protein</fullName>
    </recommendedName>
</protein>
<evidence type="ECO:0000313" key="2">
    <source>
        <dbReference type="EMBL" id="KAK2999151.1"/>
    </source>
</evidence>
<dbReference type="GO" id="GO:0008234">
    <property type="term" value="F:cysteine-type peptidase activity"/>
    <property type="evidence" value="ECO:0007669"/>
    <property type="project" value="InterPro"/>
</dbReference>